<gene>
    <name evidence="2" type="ORF">FTUN_0049</name>
</gene>
<dbReference type="EMBL" id="CP053452">
    <property type="protein sequence ID" value="QJW92553.1"/>
    <property type="molecule type" value="Genomic_DNA"/>
</dbReference>
<reference evidence="3" key="1">
    <citation type="submission" date="2020-05" db="EMBL/GenBank/DDBJ databases">
        <title>Frigoriglobus tundricola gen. nov., sp. nov., a psychrotolerant cellulolytic planctomycete of the family Gemmataceae with two divergent copies of 16S rRNA gene.</title>
        <authorList>
            <person name="Kulichevskaya I.S."/>
            <person name="Ivanova A.A."/>
            <person name="Naumoff D.G."/>
            <person name="Beletsky A.V."/>
            <person name="Rijpstra W.I.C."/>
            <person name="Sinninghe Damste J.S."/>
            <person name="Mardanov A.V."/>
            <person name="Ravin N.V."/>
            <person name="Dedysh S.N."/>
        </authorList>
    </citation>
    <scope>NUCLEOTIDE SEQUENCE [LARGE SCALE GENOMIC DNA]</scope>
    <source>
        <strain evidence="3">PL17</strain>
    </source>
</reference>
<feature type="region of interest" description="Disordered" evidence="1">
    <location>
        <begin position="114"/>
        <end position="145"/>
    </location>
</feature>
<evidence type="ECO:0000256" key="1">
    <source>
        <dbReference type="SAM" id="MobiDB-lite"/>
    </source>
</evidence>
<protein>
    <submittedName>
        <fullName evidence="2">DNA primase, phage associated</fullName>
    </submittedName>
</protein>
<dbReference type="Proteomes" id="UP000503447">
    <property type="component" value="Chromosome"/>
</dbReference>
<evidence type="ECO:0000313" key="2">
    <source>
        <dbReference type="EMBL" id="QJW92553.1"/>
    </source>
</evidence>
<dbReference type="KEGG" id="ftj:FTUN_0049"/>
<name>A0A6M5YH31_9BACT</name>
<feature type="compositionally biased region" description="Acidic residues" evidence="1">
    <location>
        <begin position="120"/>
        <end position="141"/>
    </location>
</feature>
<organism evidence="2 3">
    <name type="scientific">Frigoriglobus tundricola</name>
    <dbReference type="NCBI Taxonomy" id="2774151"/>
    <lineage>
        <taxon>Bacteria</taxon>
        <taxon>Pseudomonadati</taxon>
        <taxon>Planctomycetota</taxon>
        <taxon>Planctomycetia</taxon>
        <taxon>Gemmatales</taxon>
        <taxon>Gemmataceae</taxon>
        <taxon>Frigoriglobus</taxon>
    </lineage>
</organism>
<sequence length="735" mass="80846">MQAVAISRQPGATPGYYLGDDFGTDDLLSAFTEFGIKRVLTTSEKVVEKLLAAGLEVFTVKLPLGVSVSDYAVRTKDPADALGALLRGAEWAGKGKPTSLPVVVCTATPDAQNGTLTELLEADDEPDTEETLIDNEEDDNEKTDHELEPPQLVVEEQPPVRIASPVPPAPQTDEATVSENEVVLTFGTRKYRVRGLEKNATPDVLKVNVLATNGVGMFIDTFDLYSAKHRTGFLAQTATELNVEEATVKADIGRVLLKLEELQDARLRQNQPTTTAHSEMTAADQNDALALLRDPHLLDRIVNDFAVVGDRTNKLVGYLAAVSRKLDQPLAVLIQSTSAAGKTTLMEAVLNFCPPEDVVKYSAMTGQSLYYIGDGGLRHKILAIVEEEGAAKASYALKLLQSEGELRIASTGKEGNTGRLTTQDYHVAGPTMLFLTTTGITTDEELLNRCVVLTVQEDREQTRAIHDLQRRRQTLDGLLAANSHQNTLALHRNAQRLLKPLLVVNPYAERLTFPTTRTRTRRDHQKYLTLIRTITLLHQHQRPVRTVEHNGKPVEFIEATVEDIAAANALASIVLGRCLDDLPPQTRNLLGLLDAFVNDQCRVQRVERADFRFSRRQVREATGWGDTQLKIHLKRLTELEFVGVHRDRQTNRHAYELLFACDDAGRVLPELLNVDELRRAEAGCEPSRSDSEAERMVASRGLVGSLSEVCRGGEIGATTDGVCNTGTPHEITSKT</sequence>
<keyword evidence="3" id="KW-1185">Reference proteome</keyword>
<evidence type="ECO:0000313" key="3">
    <source>
        <dbReference type="Proteomes" id="UP000503447"/>
    </source>
</evidence>
<dbReference type="AlphaFoldDB" id="A0A6M5YH31"/>
<accession>A0A6M5YH31</accession>
<dbReference type="RefSeq" id="WP_171468928.1">
    <property type="nucleotide sequence ID" value="NZ_CP053452.2"/>
</dbReference>
<proteinExistence type="predicted"/>